<proteinExistence type="predicted"/>
<feature type="domain" description="SCP2" evidence="1">
    <location>
        <begin position="47"/>
        <end position="134"/>
    </location>
</feature>
<dbReference type="SUPFAM" id="SSF55718">
    <property type="entry name" value="SCP-like"/>
    <property type="match status" value="1"/>
</dbReference>
<accession>A0A918KJJ2</accession>
<reference evidence="2" key="1">
    <citation type="journal article" date="2014" name="Int. J. Syst. Evol. Microbiol.">
        <title>Complete genome sequence of Corynebacterium casei LMG S-19264T (=DSM 44701T), isolated from a smear-ripened cheese.</title>
        <authorList>
            <consortium name="US DOE Joint Genome Institute (JGI-PGF)"/>
            <person name="Walter F."/>
            <person name="Albersmeier A."/>
            <person name="Kalinowski J."/>
            <person name="Ruckert C."/>
        </authorList>
    </citation>
    <scope>NUCLEOTIDE SEQUENCE</scope>
    <source>
        <strain evidence="2">KCTC 22169</strain>
    </source>
</reference>
<keyword evidence="3" id="KW-1185">Reference proteome</keyword>
<comment type="caution">
    <text evidence="2">The sequence shown here is derived from an EMBL/GenBank/DDBJ whole genome shotgun (WGS) entry which is preliminary data.</text>
</comment>
<evidence type="ECO:0000259" key="1">
    <source>
        <dbReference type="Pfam" id="PF02036"/>
    </source>
</evidence>
<evidence type="ECO:0000313" key="3">
    <source>
        <dbReference type="Proteomes" id="UP000626148"/>
    </source>
</evidence>
<dbReference type="Pfam" id="PF02036">
    <property type="entry name" value="SCP2"/>
    <property type="match status" value="1"/>
</dbReference>
<dbReference type="Gene3D" id="3.30.1050.10">
    <property type="entry name" value="SCP2 sterol-binding domain"/>
    <property type="match status" value="1"/>
</dbReference>
<dbReference type="Proteomes" id="UP000626148">
    <property type="component" value="Unassembled WGS sequence"/>
</dbReference>
<name>A0A918KJJ2_9GAMM</name>
<dbReference type="RefSeq" id="WP_189611555.1">
    <property type="nucleotide sequence ID" value="NZ_BMXR01000010.1"/>
</dbReference>
<dbReference type="InterPro" id="IPR036527">
    <property type="entry name" value="SCP2_sterol-bd_dom_sf"/>
</dbReference>
<dbReference type="InterPro" id="IPR003033">
    <property type="entry name" value="SCP2_sterol-bd_dom"/>
</dbReference>
<evidence type="ECO:0000313" key="2">
    <source>
        <dbReference type="EMBL" id="GGX66268.1"/>
    </source>
</evidence>
<dbReference type="EMBL" id="BMXR01000010">
    <property type="protein sequence ID" value="GGX66268.1"/>
    <property type="molecule type" value="Genomic_DNA"/>
</dbReference>
<gene>
    <name evidence="2" type="ORF">GCM10007392_37410</name>
</gene>
<organism evidence="2 3">
    <name type="scientific">Saccharospirillum salsuginis</name>
    <dbReference type="NCBI Taxonomy" id="418750"/>
    <lineage>
        <taxon>Bacteria</taxon>
        <taxon>Pseudomonadati</taxon>
        <taxon>Pseudomonadota</taxon>
        <taxon>Gammaproteobacteria</taxon>
        <taxon>Oceanospirillales</taxon>
        <taxon>Saccharospirillaceae</taxon>
        <taxon>Saccharospirillum</taxon>
    </lineage>
</organism>
<dbReference type="AlphaFoldDB" id="A0A918KJJ2"/>
<protein>
    <submittedName>
        <fullName evidence="2">SCP2 domain-containing protein</fullName>
    </submittedName>
</protein>
<sequence>MHDPAKHQYPKRAIKFTLRQFLSKCPSPVFHHSAELFLNHTFKSYIDNAELDFLEGKHWKIDVSDAPRALCITLLNRRIKVTPCTGTPDLTFKGPIASFVTLALKEEDPDGLFFNRKLMITGDTALGLEIKNFIDRMPLEDILKFPMSTILNGLDKVFNADQSAQHNGLK</sequence>
<reference evidence="2" key="2">
    <citation type="submission" date="2020-09" db="EMBL/GenBank/DDBJ databases">
        <authorList>
            <person name="Sun Q."/>
            <person name="Kim S."/>
        </authorList>
    </citation>
    <scope>NUCLEOTIDE SEQUENCE</scope>
    <source>
        <strain evidence="2">KCTC 22169</strain>
    </source>
</reference>